<dbReference type="Gene3D" id="3.40.309.10">
    <property type="entry name" value="Aldehyde Dehydrogenase, Chain A, domain 2"/>
    <property type="match status" value="1"/>
</dbReference>
<name>A0A239SNH9_9BURK</name>
<dbReference type="FunFam" id="3.40.605.10:FF:000007">
    <property type="entry name" value="NAD/NADP-dependent betaine aldehyde dehydrogenase"/>
    <property type="match status" value="1"/>
</dbReference>
<dbReference type="Proteomes" id="UP000215126">
    <property type="component" value="Chromosome 1"/>
</dbReference>
<keyword evidence="2 4" id="KW-0560">Oxidoreductase</keyword>
<dbReference type="PANTHER" id="PTHR11699">
    <property type="entry name" value="ALDEHYDE DEHYDROGENASE-RELATED"/>
    <property type="match status" value="1"/>
</dbReference>
<accession>A0A239SNH9</accession>
<dbReference type="Pfam" id="PF00171">
    <property type="entry name" value="Aldedh"/>
    <property type="match status" value="1"/>
</dbReference>
<evidence type="ECO:0000256" key="3">
    <source>
        <dbReference type="PROSITE-ProRule" id="PRU10007"/>
    </source>
</evidence>
<organism evidence="6 7">
    <name type="scientific">Pandoraea sputorum</name>
    <dbReference type="NCBI Taxonomy" id="93222"/>
    <lineage>
        <taxon>Bacteria</taxon>
        <taxon>Pseudomonadati</taxon>
        <taxon>Pseudomonadota</taxon>
        <taxon>Betaproteobacteria</taxon>
        <taxon>Burkholderiales</taxon>
        <taxon>Burkholderiaceae</taxon>
        <taxon>Pandoraea</taxon>
    </lineage>
</organism>
<evidence type="ECO:0000313" key="6">
    <source>
        <dbReference type="EMBL" id="SNU86812.1"/>
    </source>
</evidence>
<comment type="similarity">
    <text evidence="1 4">Belongs to the aldehyde dehydrogenase family.</text>
</comment>
<protein>
    <submittedName>
        <fullName evidence="6">Aldehyde dehydrogenase PuuC</fullName>
        <ecNumber evidence="6">1.2.1.5</ecNumber>
    </submittedName>
</protein>
<dbReference type="Gene3D" id="3.40.605.10">
    <property type="entry name" value="Aldehyde Dehydrogenase, Chain A, domain 1"/>
    <property type="match status" value="1"/>
</dbReference>
<evidence type="ECO:0000256" key="4">
    <source>
        <dbReference type="RuleBase" id="RU003345"/>
    </source>
</evidence>
<dbReference type="GeneID" id="88096117"/>
<dbReference type="InterPro" id="IPR016162">
    <property type="entry name" value="Ald_DH_N"/>
</dbReference>
<evidence type="ECO:0000256" key="1">
    <source>
        <dbReference type="ARBA" id="ARBA00009986"/>
    </source>
</evidence>
<dbReference type="GO" id="GO:0004030">
    <property type="term" value="F:aldehyde dehydrogenase [NAD(P)+] activity"/>
    <property type="evidence" value="ECO:0007669"/>
    <property type="project" value="UniProtKB-EC"/>
</dbReference>
<dbReference type="InterPro" id="IPR015590">
    <property type="entry name" value="Aldehyde_DH_dom"/>
</dbReference>
<feature type="domain" description="Aldehyde dehydrogenase" evidence="5">
    <location>
        <begin position="39"/>
        <end position="495"/>
    </location>
</feature>
<feature type="active site" evidence="3">
    <location>
        <position position="269"/>
    </location>
</feature>
<dbReference type="AlphaFoldDB" id="A0A239SNH9"/>
<dbReference type="RefSeq" id="WP_039399967.1">
    <property type="nucleotide sequence ID" value="NZ_CABPRX010000008.1"/>
</dbReference>
<dbReference type="EC" id="1.2.1.5" evidence="6"/>
<dbReference type="SUPFAM" id="SSF53720">
    <property type="entry name" value="ALDH-like"/>
    <property type="match status" value="1"/>
</dbReference>
<dbReference type="EMBL" id="LT906435">
    <property type="protein sequence ID" value="SNU86812.1"/>
    <property type="molecule type" value="Genomic_DNA"/>
</dbReference>
<reference evidence="6 7" key="1">
    <citation type="submission" date="2017-06" db="EMBL/GenBank/DDBJ databases">
        <authorList>
            <consortium name="Pathogen Informatics"/>
        </authorList>
    </citation>
    <scope>NUCLEOTIDE SEQUENCE [LARGE SCALE GENOMIC DNA]</scope>
    <source>
        <strain evidence="6 7">NCTC13161</strain>
    </source>
</reference>
<dbReference type="PROSITE" id="PS00070">
    <property type="entry name" value="ALDEHYDE_DEHYDR_CYS"/>
    <property type="match status" value="1"/>
</dbReference>
<dbReference type="InterPro" id="IPR016163">
    <property type="entry name" value="Ald_DH_C"/>
</dbReference>
<dbReference type="PROSITE" id="PS00687">
    <property type="entry name" value="ALDEHYDE_DEHYDR_GLU"/>
    <property type="match status" value="1"/>
</dbReference>
<dbReference type="STRING" id="93222.NA29_21645"/>
<gene>
    <name evidence="6" type="primary">puuC</name>
    <name evidence="6" type="ORF">SAMEA4530655_03509</name>
</gene>
<dbReference type="InterPro" id="IPR016161">
    <property type="entry name" value="Ald_DH/histidinol_DH"/>
</dbReference>
<keyword evidence="7" id="KW-1185">Reference proteome</keyword>
<dbReference type="InterPro" id="IPR016160">
    <property type="entry name" value="Ald_DH_CS_CYS"/>
</dbReference>
<evidence type="ECO:0000313" key="7">
    <source>
        <dbReference type="Proteomes" id="UP000215126"/>
    </source>
</evidence>
<proteinExistence type="inferred from homology"/>
<dbReference type="InterPro" id="IPR029510">
    <property type="entry name" value="Ald_DH_CS_GLU"/>
</dbReference>
<evidence type="ECO:0000259" key="5">
    <source>
        <dbReference type="Pfam" id="PF00171"/>
    </source>
</evidence>
<dbReference type="CDD" id="cd07109">
    <property type="entry name" value="ALDH_AAS00426"/>
    <property type="match status" value="1"/>
</dbReference>
<evidence type="ECO:0000256" key="2">
    <source>
        <dbReference type="ARBA" id="ARBA00023002"/>
    </source>
</evidence>
<sequence length="500" mass="52835">MPEATHFIGNRWVAPAKRGGTSAMSPLSPLSPLSANTANTVIAVIDPSDGLPFTEIARGDAEDIDRAVSAARAAFNGDWGRTAAAERGRTLYAFASLLARHQEALAQLEARDTGKPLKQARADAAAIVRYFEFYAGAADKLHGETIPYQQGFTVFTVREPHGVTGHIIPWNYPLQIFGRSVAAALATGNACVVKPAEDACLSLLRVADLSLEAGLPPGALNIVTGYGAEAGAALARHPGIDHISFTGSPATGTLISQMAAENHTPVTLELGGKSPQIIFADADLDAVMPVVVNAIVQNAGQTCSAGSRLLVERDAYEVVLARLAEAFAHLRVGPSHDDLDLGPLINAKQQQRVWDFLSEAQHDGIAVMSQGEVVGSAPEAGFYQAPTLLRDVPDTHRLAREEVFGPVLAAMPFADEADAVRLANGTLYGLAAGVWTRDGARQMRLARDIRAGQVFINNYGAGGGVELPFGGMKHSGHGREKGFEALYGFTTLKTVAIRHG</sequence>